<dbReference type="Proteomes" id="UP000239560">
    <property type="component" value="Unassembled WGS sequence"/>
</dbReference>
<gene>
    <name evidence="3" type="ORF">AAT19DRAFT_16015</name>
</gene>
<dbReference type="InterPro" id="IPR036291">
    <property type="entry name" value="NAD(P)-bd_dom_sf"/>
</dbReference>
<dbReference type="EMBL" id="LCTV02000008">
    <property type="protein sequence ID" value="PRQ73262.1"/>
    <property type="molecule type" value="Genomic_DNA"/>
</dbReference>
<dbReference type="SUPFAM" id="SSF55347">
    <property type="entry name" value="Glyceraldehyde-3-phosphate dehydrogenase-like, C-terminal domain"/>
    <property type="match status" value="1"/>
</dbReference>
<dbReference type="InterPro" id="IPR004104">
    <property type="entry name" value="Gfo/Idh/MocA-like_OxRdtase_C"/>
</dbReference>
<dbReference type="Pfam" id="PF02894">
    <property type="entry name" value="GFO_IDH_MocA_C"/>
    <property type="match status" value="1"/>
</dbReference>
<sequence>MVVSLCIVGAPGLIGQRHTQHALDEPNVNLTCIVDPTPAGPPYAEKLGVKLYRSTEEMLAARAAGEVKVDAAILATPNATHVPLGIKLVQAGIHTLVEKPFSTDVNSGKALLEAEAASWAKILVGHHRRFNPYIANTKKLLDDNKLGRILAVQGTWACLKPMSYFAAPTEWRKEKGTGGVLMINLSHEIDCLRYLFGDITRVYCEVGASTRGYPVDETGAVTLRFASGVVGTFLFSDASASPYFFEAATGENPLMPQAGETVYTILGTQSSLAFPSLEVWHYPSPSGSWTDPLLRSDPLPLDPTPPFTHQLRHFVDVVEGRAEPRCSGRDALQTIATLEAIARSIETGLPVEVQQL</sequence>
<dbReference type="PANTHER" id="PTHR43377:SF1">
    <property type="entry name" value="BILIVERDIN REDUCTASE A"/>
    <property type="match status" value="1"/>
</dbReference>
<evidence type="ECO:0000259" key="1">
    <source>
        <dbReference type="Pfam" id="PF01408"/>
    </source>
</evidence>
<feature type="domain" description="Gfo/Idh/MocA-like oxidoreductase N-terminal" evidence="1">
    <location>
        <begin position="6"/>
        <end position="126"/>
    </location>
</feature>
<proteinExistence type="predicted"/>
<evidence type="ECO:0000313" key="4">
    <source>
        <dbReference type="Proteomes" id="UP000239560"/>
    </source>
</evidence>
<dbReference type="GO" id="GO:0000166">
    <property type="term" value="F:nucleotide binding"/>
    <property type="evidence" value="ECO:0007669"/>
    <property type="project" value="InterPro"/>
</dbReference>
<protein>
    <submittedName>
        <fullName evidence="3">Oxidoreductase</fullName>
    </submittedName>
</protein>
<name>A0A2T0A5H0_RHOTO</name>
<organism evidence="3 4">
    <name type="scientific">Rhodotorula toruloides</name>
    <name type="common">Yeast</name>
    <name type="synonym">Rhodosporidium toruloides</name>
    <dbReference type="NCBI Taxonomy" id="5286"/>
    <lineage>
        <taxon>Eukaryota</taxon>
        <taxon>Fungi</taxon>
        <taxon>Dikarya</taxon>
        <taxon>Basidiomycota</taxon>
        <taxon>Pucciniomycotina</taxon>
        <taxon>Microbotryomycetes</taxon>
        <taxon>Sporidiobolales</taxon>
        <taxon>Sporidiobolaceae</taxon>
        <taxon>Rhodotorula</taxon>
    </lineage>
</organism>
<evidence type="ECO:0000313" key="3">
    <source>
        <dbReference type="EMBL" id="PRQ73262.1"/>
    </source>
</evidence>
<comment type="caution">
    <text evidence="3">The sequence shown here is derived from an EMBL/GenBank/DDBJ whole genome shotgun (WGS) entry which is preliminary data.</text>
</comment>
<accession>A0A2T0A5H0</accession>
<dbReference type="Gene3D" id="3.30.360.10">
    <property type="entry name" value="Dihydrodipicolinate Reductase, domain 2"/>
    <property type="match status" value="1"/>
</dbReference>
<dbReference type="InterPro" id="IPR000683">
    <property type="entry name" value="Gfo/Idh/MocA-like_OxRdtase_N"/>
</dbReference>
<dbReference type="Gene3D" id="3.40.50.720">
    <property type="entry name" value="NAD(P)-binding Rossmann-like Domain"/>
    <property type="match status" value="1"/>
</dbReference>
<dbReference type="AlphaFoldDB" id="A0A2T0A5H0"/>
<dbReference type="InterPro" id="IPR051450">
    <property type="entry name" value="Gfo/Idh/MocA_Oxidoreductases"/>
</dbReference>
<dbReference type="OrthoDB" id="446809at2759"/>
<feature type="domain" description="Gfo/Idh/MocA-like oxidoreductase C-terminal" evidence="2">
    <location>
        <begin position="138"/>
        <end position="353"/>
    </location>
</feature>
<dbReference type="Pfam" id="PF01408">
    <property type="entry name" value="GFO_IDH_MocA"/>
    <property type="match status" value="1"/>
</dbReference>
<dbReference type="SUPFAM" id="SSF51735">
    <property type="entry name" value="NAD(P)-binding Rossmann-fold domains"/>
    <property type="match status" value="1"/>
</dbReference>
<evidence type="ECO:0000259" key="2">
    <source>
        <dbReference type="Pfam" id="PF02894"/>
    </source>
</evidence>
<reference evidence="3 4" key="1">
    <citation type="journal article" date="2018" name="Elife">
        <title>Functional genomics of lipid metabolism in the oleaginous yeast Rhodosporidium toruloides.</title>
        <authorList>
            <person name="Coradetti S.T."/>
            <person name="Pinel D."/>
            <person name="Geiselman G."/>
            <person name="Ito M."/>
            <person name="Mondo S."/>
            <person name="Reilly M.C."/>
            <person name="Cheng Y.F."/>
            <person name="Bauer S."/>
            <person name="Grigoriev I."/>
            <person name="Gladden J.M."/>
            <person name="Simmons B.A."/>
            <person name="Brem R."/>
            <person name="Arkin A.P."/>
            <person name="Skerker J.M."/>
        </authorList>
    </citation>
    <scope>NUCLEOTIDE SEQUENCE [LARGE SCALE GENOMIC DNA]</scope>
    <source>
        <strain evidence="3 4">NBRC 0880</strain>
    </source>
</reference>
<dbReference type="PANTHER" id="PTHR43377">
    <property type="entry name" value="BILIVERDIN REDUCTASE A"/>
    <property type="match status" value="1"/>
</dbReference>